<evidence type="ECO:0000313" key="2">
    <source>
        <dbReference type="EMBL" id="PQP14571.1"/>
    </source>
</evidence>
<name>A0A2S8IIG6_BURCE</name>
<proteinExistence type="predicted"/>
<comment type="caution">
    <text evidence="2">The sequence shown here is derived from an EMBL/GenBank/DDBJ whole genome shotgun (WGS) entry which is preliminary data.</text>
</comment>
<accession>A0A2S8IIG6</accession>
<dbReference type="AlphaFoldDB" id="A0A2S8IIG6"/>
<feature type="region of interest" description="Disordered" evidence="1">
    <location>
        <begin position="62"/>
        <end position="82"/>
    </location>
</feature>
<organism evidence="2 3">
    <name type="scientific">Burkholderia cepacia</name>
    <name type="common">Pseudomonas cepacia</name>
    <dbReference type="NCBI Taxonomy" id="292"/>
    <lineage>
        <taxon>Bacteria</taxon>
        <taxon>Pseudomonadati</taxon>
        <taxon>Pseudomonadota</taxon>
        <taxon>Betaproteobacteria</taxon>
        <taxon>Burkholderiales</taxon>
        <taxon>Burkholderiaceae</taxon>
        <taxon>Burkholderia</taxon>
        <taxon>Burkholderia cepacia complex</taxon>
    </lineage>
</organism>
<dbReference type="EMBL" id="PUIQ01000037">
    <property type="protein sequence ID" value="PQP14571.1"/>
    <property type="molecule type" value="Genomic_DNA"/>
</dbReference>
<feature type="compositionally biased region" description="Basic residues" evidence="1">
    <location>
        <begin position="8"/>
        <end position="19"/>
    </location>
</feature>
<feature type="region of interest" description="Disordered" evidence="1">
    <location>
        <begin position="1"/>
        <end position="20"/>
    </location>
</feature>
<protein>
    <submittedName>
        <fullName evidence="2">Uncharacterized protein</fullName>
    </submittedName>
</protein>
<dbReference type="Proteomes" id="UP000238206">
    <property type="component" value="Unassembled WGS sequence"/>
</dbReference>
<evidence type="ECO:0000313" key="3">
    <source>
        <dbReference type="Proteomes" id="UP000238206"/>
    </source>
</evidence>
<gene>
    <name evidence="2" type="ORF">C5615_26020</name>
</gene>
<evidence type="ECO:0000256" key="1">
    <source>
        <dbReference type="SAM" id="MobiDB-lite"/>
    </source>
</evidence>
<sequence length="82" mass="8845">MTRFAKSFAHRASGRHRMASARSCRVSLTVGERRNGSACNARMIAWIAGPVLSPARARRKGFESTAGIRATHPVTGAHTGLR</sequence>
<reference evidence="2 3" key="1">
    <citation type="submission" date="2018-02" db="EMBL/GenBank/DDBJ databases">
        <title>Draft genome sequencing of Burkholderia cepacia Y14-15.</title>
        <authorList>
            <person name="Zheng B.-X."/>
        </authorList>
    </citation>
    <scope>NUCLEOTIDE SEQUENCE [LARGE SCALE GENOMIC DNA]</scope>
    <source>
        <strain evidence="2 3">Y14-15</strain>
    </source>
</reference>